<evidence type="ECO:0000313" key="17">
    <source>
        <dbReference type="Proteomes" id="UP000287857"/>
    </source>
</evidence>
<evidence type="ECO:0000313" key="16">
    <source>
        <dbReference type="EMBL" id="RST97627.1"/>
    </source>
</evidence>
<comment type="subcellular location">
    <subcellularLocation>
        <location evidence="12">Cytoplasm</location>
    </subcellularLocation>
</comment>
<comment type="caution">
    <text evidence="16">The sequence shown here is derived from an EMBL/GenBank/DDBJ whole genome shotgun (WGS) entry which is preliminary data.</text>
</comment>
<accession>A0A429ZV77</accession>
<dbReference type="CDD" id="cd00950">
    <property type="entry name" value="DHDPS"/>
    <property type="match status" value="1"/>
</dbReference>
<dbReference type="GO" id="GO:0019877">
    <property type="term" value="P:diaminopimelate biosynthetic process"/>
    <property type="evidence" value="ECO:0007669"/>
    <property type="project" value="UniProtKB-UniRule"/>
</dbReference>
<dbReference type="AlphaFoldDB" id="A0A429ZV77"/>
<dbReference type="SUPFAM" id="SSF51569">
    <property type="entry name" value="Aldolase"/>
    <property type="match status" value="1"/>
</dbReference>
<evidence type="ECO:0000256" key="12">
    <source>
        <dbReference type="HAMAP-Rule" id="MF_00418"/>
    </source>
</evidence>
<evidence type="ECO:0000256" key="8">
    <source>
        <dbReference type="ARBA" id="ARBA00023154"/>
    </source>
</evidence>
<dbReference type="EC" id="4.3.3.7" evidence="4 12"/>
<evidence type="ECO:0000256" key="13">
    <source>
        <dbReference type="PIRNR" id="PIRNR001365"/>
    </source>
</evidence>
<dbReference type="InterPro" id="IPR020624">
    <property type="entry name" value="Schiff_base-form_aldolases_CS"/>
</dbReference>
<evidence type="ECO:0000256" key="7">
    <source>
        <dbReference type="ARBA" id="ARBA00022915"/>
    </source>
</evidence>
<evidence type="ECO:0000256" key="14">
    <source>
        <dbReference type="PIRSR" id="PIRSR001365-1"/>
    </source>
</evidence>
<keyword evidence="10 12" id="KW-0704">Schiff base</keyword>
<dbReference type="InterPro" id="IPR002220">
    <property type="entry name" value="DapA-like"/>
</dbReference>
<feature type="site" description="Part of a proton relay during catalysis" evidence="12">
    <location>
        <position position="48"/>
    </location>
</feature>
<dbReference type="PIRSF" id="PIRSF001365">
    <property type="entry name" value="DHDPS"/>
    <property type="match status" value="1"/>
</dbReference>
<evidence type="ECO:0000256" key="6">
    <source>
        <dbReference type="ARBA" id="ARBA00022605"/>
    </source>
</evidence>
<keyword evidence="9 12" id="KW-0456">Lyase</keyword>
<dbReference type="PANTHER" id="PTHR12128:SF66">
    <property type="entry name" value="4-HYDROXY-2-OXOGLUTARATE ALDOLASE, MITOCHONDRIAL"/>
    <property type="match status" value="1"/>
</dbReference>
<dbReference type="Proteomes" id="UP000287857">
    <property type="component" value="Unassembled WGS sequence"/>
</dbReference>
<dbReference type="NCBIfam" id="TIGR00674">
    <property type="entry name" value="dapA"/>
    <property type="match status" value="1"/>
</dbReference>
<dbReference type="PROSITE" id="PS00666">
    <property type="entry name" value="DHDPS_2"/>
    <property type="match status" value="1"/>
</dbReference>
<evidence type="ECO:0000256" key="9">
    <source>
        <dbReference type="ARBA" id="ARBA00023239"/>
    </source>
</evidence>
<dbReference type="InterPro" id="IPR005263">
    <property type="entry name" value="DapA"/>
</dbReference>
<proteinExistence type="inferred from homology"/>
<dbReference type="PROSITE" id="PS00665">
    <property type="entry name" value="DHDPS_1"/>
    <property type="match status" value="1"/>
</dbReference>
<organism evidence="16 17">
    <name type="scientific">Vagococcus vulneris</name>
    <dbReference type="NCBI Taxonomy" id="1977869"/>
    <lineage>
        <taxon>Bacteria</taxon>
        <taxon>Bacillati</taxon>
        <taxon>Bacillota</taxon>
        <taxon>Bacilli</taxon>
        <taxon>Lactobacillales</taxon>
        <taxon>Enterococcaceae</taxon>
        <taxon>Vagococcus</taxon>
    </lineage>
</organism>
<comment type="catalytic activity">
    <reaction evidence="11 12">
        <text>L-aspartate 4-semialdehyde + pyruvate = (2S,4S)-4-hydroxy-2,3,4,5-tetrahydrodipicolinate + H2O + H(+)</text>
        <dbReference type="Rhea" id="RHEA:34171"/>
        <dbReference type="ChEBI" id="CHEBI:15361"/>
        <dbReference type="ChEBI" id="CHEBI:15377"/>
        <dbReference type="ChEBI" id="CHEBI:15378"/>
        <dbReference type="ChEBI" id="CHEBI:67139"/>
        <dbReference type="ChEBI" id="CHEBI:537519"/>
        <dbReference type="EC" id="4.3.3.7"/>
    </reaction>
</comment>
<comment type="pathway">
    <text evidence="2 12">Amino-acid biosynthesis; L-lysine biosynthesis via DAP pathway; (S)-tetrahydrodipicolinate from L-aspartate: step 3/4.</text>
</comment>
<dbReference type="GO" id="GO:0005829">
    <property type="term" value="C:cytosol"/>
    <property type="evidence" value="ECO:0007669"/>
    <property type="project" value="TreeGrafter"/>
</dbReference>
<sequence length="298" mass="31858">MKHLADASIITAMVTPFDKNGTVALNRVGPLVDYLIGNGTEALVVAGTTGESPTLDRSEEMSLFKTVIAHVNGRIPIICGVGTNDTAETVTFLKKVAKLEGVSAALCVVPYYNKPSQEGLYQHFKTLAEASNLPIMLYNVPGRTGISMSVATTLRLAQLPNVIGIKDCQGLEAISEIVEHAPDGFLVYTGEDALAMPAKVIGATGVISVSSHVVGSEMSHMFQAISVGNIEKAAKYHRQLISVYQAVFSCPSPAPIKAVYNRQDLFVGNPRLPLVACTADETEVILTKIKAFKKLQNE</sequence>
<dbReference type="InterPro" id="IPR013785">
    <property type="entry name" value="Aldolase_TIM"/>
</dbReference>
<feature type="binding site" evidence="12 15">
    <location>
        <position position="49"/>
    </location>
    <ligand>
        <name>pyruvate</name>
        <dbReference type="ChEBI" id="CHEBI:15361"/>
    </ligand>
</feature>
<evidence type="ECO:0000256" key="10">
    <source>
        <dbReference type="ARBA" id="ARBA00023270"/>
    </source>
</evidence>
<evidence type="ECO:0000256" key="2">
    <source>
        <dbReference type="ARBA" id="ARBA00005120"/>
    </source>
</evidence>
<reference evidence="16 17" key="1">
    <citation type="submission" date="2017-05" db="EMBL/GenBank/DDBJ databases">
        <title>Vagococcus spp. assemblies.</title>
        <authorList>
            <person name="Gulvik C.A."/>
        </authorList>
    </citation>
    <scope>NUCLEOTIDE SEQUENCE [LARGE SCALE GENOMIC DNA]</scope>
    <source>
        <strain evidence="16 17">SS1995</strain>
    </source>
</reference>
<dbReference type="PANTHER" id="PTHR12128">
    <property type="entry name" value="DIHYDRODIPICOLINATE SYNTHASE"/>
    <property type="match status" value="1"/>
</dbReference>
<feature type="active site" description="Schiff-base intermediate with substrate" evidence="12 14">
    <location>
        <position position="166"/>
    </location>
</feature>
<feature type="binding site" evidence="12 15">
    <location>
        <position position="207"/>
    </location>
    <ligand>
        <name>pyruvate</name>
        <dbReference type="ChEBI" id="CHEBI:15361"/>
    </ligand>
</feature>
<evidence type="ECO:0000256" key="5">
    <source>
        <dbReference type="ARBA" id="ARBA00022490"/>
    </source>
</evidence>
<dbReference type="RefSeq" id="WP_125984546.1">
    <property type="nucleotide sequence ID" value="NZ_NGJS01000016.1"/>
</dbReference>
<keyword evidence="6 12" id="KW-0028">Amino-acid biosynthesis</keyword>
<gene>
    <name evidence="12" type="primary">dapA</name>
    <name evidence="16" type="ORF">CBF37_09650</name>
</gene>
<feature type="site" description="Part of a proton relay during catalysis" evidence="12">
    <location>
        <position position="112"/>
    </location>
</feature>
<protein>
    <recommendedName>
        <fullName evidence="4 12">4-hydroxy-tetrahydrodipicolinate synthase</fullName>
        <shortName evidence="12">HTPA synthase</shortName>
        <ecNumber evidence="4 12">4.3.3.7</ecNumber>
    </recommendedName>
</protein>
<evidence type="ECO:0000256" key="4">
    <source>
        <dbReference type="ARBA" id="ARBA00012086"/>
    </source>
</evidence>
<dbReference type="EMBL" id="NGJS01000016">
    <property type="protein sequence ID" value="RST97627.1"/>
    <property type="molecule type" value="Genomic_DNA"/>
</dbReference>
<dbReference type="InterPro" id="IPR020625">
    <property type="entry name" value="Schiff_base-form_aldolases_AS"/>
</dbReference>
<dbReference type="UniPathway" id="UPA00034">
    <property type="reaction ID" value="UER00017"/>
</dbReference>
<name>A0A429ZV77_9ENTE</name>
<evidence type="ECO:0000256" key="15">
    <source>
        <dbReference type="PIRSR" id="PIRSR001365-2"/>
    </source>
</evidence>
<evidence type="ECO:0000256" key="1">
    <source>
        <dbReference type="ARBA" id="ARBA00003294"/>
    </source>
</evidence>
<dbReference type="Gene3D" id="3.20.20.70">
    <property type="entry name" value="Aldolase class I"/>
    <property type="match status" value="1"/>
</dbReference>
<keyword evidence="5 12" id="KW-0963">Cytoplasm</keyword>
<comment type="subunit">
    <text evidence="12">Homotetramer; dimer of dimers.</text>
</comment>
<comment type="function">
    <text evidence="1 12">Catalyzes the condensation of (S)-aspartate-beta-semialdehyde [(S)-ASA] and pyruvate to 4-hydroxy-tetrahydrodipicolinate (HTPA).</text>
</comment>
<dbReference type="HAMAP" id="MF_00418">
    <property type="entry name" value="DapA"/>
    <property type="match status" value="1"/>
</dbReference>
<comment type="caution">
    <text evidence="12">Was originally thought to be a dihydrodipicolinate synthase (DHDPS), catalyzing the condensation of (S)-aspartate-beta-semialdehyde [(S)-ASA] and pyruvate to dihydrodipicolinate (DHDP). However, it was shown in E.coli that the product of the enzymatic reaction is not dihydrodipicolinate but in fact (4S)-4-hydroxy-2,3,4,5-tetrahydro-(2S)-dipicolinic acid (HTPA), and that the consecutive dehydration reaction leading to DHDP is not spontaneous but catalyzed by DapB.</text>
</comment>
<dbReference type="PRINTS" id="PR00146">
    <property type="entry name" value="DHPICSNTHASE"/>
</dbReference>
<evidence type="ECO:0000256" key="11">
    <source>
        <dbReference type="ARBA" id="ARBA00047836"/>
    </source>
</evidence>
<feature type="active site" description="Proton donor/acceptor" evidence="12 14">
    <location>
        <position position="138"/>
    </location>
</feature>
<dbReference type="Pfam" id="PF00701">
    <property type="entry name" value="DHDPS"/>
    <property type="match status" value="1"/>
</dbReference>
<evidence type="ECO:0000256" key="3">
    <source>
        <dbReference type="ARBA" id="ARBA00007592"/>
    </source>
</evidence>
<dbReference type="SMART" id="SM01130">
    <property type="entry name" value="DHDPS"/>
    <property type="match status" value="1"/>
</dbReference>
<dbReference type="OrthoDB" id="9782828at2"/>
<comment type="similarity">
    <text evidence="3 12 13">Belongs to the DapA family.</text>
</comment>
<keyword evidence="17" id="KW-1185">Reference proteome</keyword>
<dbReference type="GO" id="GO:0008840">
    <property type="term" value="F:4-hydroxy-tetrahydrodipicolinate synthase activity"/>
    <property type="evidence" value="ECO:0007669"/>
    <property type="project" value="UniProtKB-UniRule"/>
</dbReference>
<keyword evidence="8 12" id="KW-0457">Lysine biosynthesis</keyword>
<keyword evidence="7 12" id="KW-0220">Diaminopimelate biosynthesis</keyword>
<dbReference type="GO" id="GO:0009089">
    <property type="term" value="P:lysine biosynthetic process via diaminopimelate"/>
    <property type="evidence" value="ECO:0007669"/>
    <property type="project" value="UniProtKB-UniRule"/>
</dbReference>